<organism evidence="11 12">
    <name type="scientific">Candidatus Saccharimonas aalborgensis</name>
    <dbReference type="NCBI Taxonomy" id="1332188"/>
    <lineage>
        <taxon>Bacteria</taxon>
        <taxon>Candidatus Saccharimonadota</taxon>
        <taxon>Candidatus Saccharimonadia</taxon>
        <taxon>Candidatus Saccharimonadales</taxon>
        <taxon>Candidatus Saccharimonadaceae</taxon>
        <taxon>Candidatus Saccharimonas</taxon>
    </lineage>
</organism>
<evidence type="ECO:0000313" key="12">
    <source>
        <dbReference type="Proteomes" id="UP000013893"/>
    </source>
</evidence>
<dbReference type="STRING" id="1332188.L336_0732"/>
<feature type="transmembrane region" description="Helical" evidence="10">
    <location>
        <begin position="334"/>
        <end position="351"/>
    </location>
</feature>
<evidence type="ECO:0000256" key="9">
    <source>
        <dbReference type="ARBA" id="ARBA00023136"/>
    </source>
</evidence>
<proteinExistence type="predicted"/>
<dbReference type="EMBL" id="CP005957">
    <property type="protein sequence ID" value="AGL62434.1"/>
    <property type="molecule type" value="Genomic_DNA"/>
</dbReference>
<dbReference type="GO" id="GO:0000009">
    <property type="term" value="F:alpha-1,6-mannosyltransferase activity"/>
    <property type="evidence" value="ECO:0007669"/>
    <property type="project" value="InterPro"/>
</dbReference>
<evidence type="ECO:0000256" key="4">
    <source>
        <dbReference type="ARBA" id="ARBA00022676"/>
    </source>
</evidence>
<evidence type="ECO:0000256" key="6">
    <source>
        <dbReference type="ARBA" id="ARBA00022692"/>
    </source>
</evidence>
<gene>
    <name evidence="11" type="ORF">L336_0732</name>
</gene>
<feature type="transmembrane region" description="Helical" evidence="10">
    <location>
        <begin position="358"/>
        <end position="380"/>
    </location>
</feature>
<accession>R4PNA8</accession>
<dbReference type="KEGG" id="saal:L336_0732"/>
<dbReference type="GO" id="GO:0016020">
    <property type="term" value="C:membrane"/>
    <property type="evidence" value="ECO:0007669"/>
    <property type="project" value="GOC"/>
</dbReference>
<dbReference type="HOGENOM" id="CLU_036370_0_1_0"/>
<feature type="transmembrane region" description="Helical" evidence="10">
    <location>
        <begin position="239"/>
        <end position="258"/>
    </location>
</feature>
<reference evidence="11 12" key="1">
    <citation type="journal article" date="2013" name="Nat. Biotechnol.">
        <title>Genome sequences of rare, uncultured bacteria obtained by differential coverage binning of multiple metagenomes.</title>
        <authorList>
            <person name="Albertsen M."/>
            <person name="Hugenholtz P."/>
            <person name="Skarshewski A."/>
            <person name="Nielsen K.L."/>
            <person name="Tyson G.W."/>
            <person name="Nielsen P.H."/>
        </authorList>
    </citation>
    <scope>NUCLEOTIDE SEQUENCE [LARGE SCALE GENOMIC DNA]</scope>
    <source>
        <strain evidence="11">TM71</strain>
    </source>
</reference>
<feature type="transmembrane region" description="Helical" evidence="10">
    <location>
        <begin position="158"/>
        <end position="180"/>
    </location>
</feature>
<keyword evidence="5" id="KW-0808">Transferase</keyword>
<keyword evidence="6 10" id="KW-0812">Transmembrane</keyword>
<evidence type="ECO:0000256" key="7">
    <source>
        <dbReference type="ARBA" id="ARBA00022824"/>
    </source>
</evidence>
<evidence type="ECO:0000256" key="2">
    <source>
        <dbReference type="ARBA" id="ARBA00004687"/>
    </source>
</evidence>
<keyword evidence="9 10" id="KW-0472">Membrane</keyword>
<feature type="transmembrane region" description="Helical" evidence="10">
    <location>
        <begin position="192"/>
        <end position="218"/>
    </location>
</feature>
<feature type="transmembrane region" description="Helical" evidence="10">
    <location>
        <begin position="17"/>
        <end position="37"/>
    </location>
</feature>
<dbReference type="UniPathway" id="UPA00196"/>
<keyword evidence="8 10" id="KW-1133">Transmembrane helix</keyword>
<evidence type="ECO:0000256" key="8">
    <source>
        <dbReference type="ARBA" id="ARBA00022989"/>
    </source>
</evidence>
<evidence type="ECO:0000313" key="11">
    <source>
        <dbReference type="EMBL" id="AGL62434.1"/>
    </source>
</evidence>
<feature type="transmembrane region" description="Helical" evidence="10">
    <location>
        <begin position="264"/>
        <end position="281"/>
    </location>
</feature>
<dbReference type="Pfam" id="PF04188">
    <property type="entry name" value="Mannosyl_trans2"/>
    <property type="match status" value="1"/>
</dbReference>
<dbReference type="PANTHER" id="PTHR12468:SF2">
    <property type="entry name" value="GPI MANNOSYLTRANSFERASE 2"/>
    <property type="match status" value="1"/>
</dbReference>
<evidence type="ECO:0000256" key="1">
    <source>
        <dbReference type="ARBA" id="ARBA00004477"/>
    </source>
</evidence>
<dbReference type="GO" id="GO:0031501">
    <property type="term" value="C:mannosyltransferase complex"/>
    <property type="evidence" value="ECO:0007669"/>
    <property type="project" value="TreeGrafter"/>
</dbReference>
<dbReference type="InterPro" id="IPR007315">
    <property type="entry name" value="PIG-V/Gpi18"/>
</dbReference>
<dbReference type="PROSITE" id="PS51257">
    <property type="entry name" value="PROKAR_LIPOPROTEIN"/>
    <property type="match status" value="1"/>
</dbReference>
<feature type="transmembrane region" description="Helical" evidence="10">
    <location>
        <begin position="293"/>
        <end position="314"/>
    </location>
</feature>
<feature type="transmembrane region" description="Helical" evidence="10">
    <location>
        <begin position="119"/>
        <end position="137"/>
    </location>
</feature>
<evidence type="ECO:0008006" key="13">
    <source>
        <dbReference type="Google" id="ProtNLM"/>
    </source>
</evidence>
<evidence type="ECO:0000256" key="10">
    <source>
        <dbReference type="SAM" id="Phobius"/>
    </source>
</evidence>
<sequence>MRSAKQRLSLLWSSHPWVVLIVTMACFLVAVTVLGTWSRGDYLRRYPTHDYRLAAFSPPLNNILYYDSEHYYNIATSGYDASTPTSPARARIAFFPFYPMITHGLSVISGIPIDWSLLIIDWMSALTLVVVLYYWAIAELRHARIRDSAAPKFMLMGLVLFPTSFFLATGYTESLFMLLIAGSLLSYRQHRYALAGLLAALATATRVQGICLVIFFFLELISVRRRRIVLRQPIEYRKLIPLIMAPLGMLAFMVFQFITRGDALAFIHAQTIWGKFSSNYISNMFLHSDIRDVWYLAVYSFLCIATYKTLGWRWLLYCLAPFVLTLSAGSMMSINRYILSIFPLFLGLALFRHRISRPLLVGIGASSFLLLVTNIVFFYIGAWVG</sequence>
<evidence type="ECO:0000256" key="5">
    <source>
        <dbReference type="ARBA" id="ARBA00022679"/>
    </source>
</evidence>
<dbReference type="AlphaFoldDB" id="R4PNA8"/>
<name>R4PNA8_9BACT</name>
<protein>
    <recommendedName>
        <fullName evidence="13">Glycosyltransferase RgtA/B/C/D-like domain-containing protein</fullName>
    </recommendedName>
</protein>
<comment type="subcellular location">
    <subcellularLocation>
        <location evidence="1">Endoplasmic reticulum membrane</location>
        <topology evidence="1">Multi-pass membrane protein</topology>
    </subcellularLocation>
</comment>
<dbReference type="GO" id="GO:0006506">
    <property type="term" value="P:GPI anchor biosynthetic process"/>
    <property type="evidence" value="ECO:0007669"/>
    <property type="project" value="UniProtKB-UniPathway"/>
</dbReference>
<dbReference type="PANTHER" id="PTHR12468">
    <property type="entry name" value="GPI MANNOSYLTRANSFERASE 2"/>
    <property type="match status" value="1"/>
</dbReference>
<dbReference type="Proteomes" id="UP000013893">
    <property type="component" value="Chromosome"/>
</dbReference>
<keyword evidence="12" id="KW-1185">Reference proteome</keyword>
<comment type="pathway">
    <text evidence="2">Glycolipid biosynthesis; glycosylphosphatidylinositol-anchor biosynthesis.</text>
</comment>
<evidence type="ECO:0000256" key="3">
    <source>
        <dbReference type="ARBA" id="ARBA00022502"/>
    </source>
</evidence>
<keyword evidence="3" id="KW-0337">GPI-anchor biosynthesis</keyword>
<keyword evidence="7" id="KW-0256">Endoplasmic reticulum</keyword>
<keyword evidence="4" id="KW-0328">Glycosyltransferase</keyword>
<dbReference type="GO" id="GO:0004376">
    <property type="term" value="F:GPI mannosyltransferase activity"/>
    <property type="evidence" value="ECO:0007669"/>
    <property type="project" value="InterPro"/>
</dbReference>
<feature type="transmembrane region" description="Helical" evidence="10">
    <location>
        <begin position="92"/>
        <end position="113"/>
    </location>
</feature>